<accession>W9S408</accession>
<dbReference type="EMBL" id="KE344949">
    <property type="protein sequence ID" value="EXB88212.1"/>
    <property type="molecule type" value="Genomic_DNA"/>
</dbReference>
<gene>
    <name evidence="3" type="ORF">L484_011641</name>
</gene>
<dbReference type="InterPro" id="IPR029058">
    <property type="entry name" value="AB_hydrolase_fold"/>
</dbReference>
<dbReference type="PANTHER" id="PTHR17630:SF96">
    <property type="entry name" value="ENDO-1,3-1,4-BETA-D-GLUCANASE-LIKE PROTEIN"/>
    <property type="match status" value="1"/>
</dbReference>
<dbReference type="InterPro" id="IPR002925">
    <property type="entry name" value="Dienelactn_hydro"/>
</dbReference>
<feature type="region of interest" description="Disordered" evidence="1">
    <location>
        <begin position="1"/>
        <end position="21"/>
    </location>
</feature>
<evidence type="ECO:0000313" key="4">
    <source>
        <dbReference type="Proteomes" id="UP000030645"/>
    </source>
</evidence>
<dbReference type="AlphaFoldDB" id="W9S408"/>
<protein>
    <recommendedName>
        <fullName evidence="2">Dienelactone hydrolase domain-containing protein</fullName>
    </recommendedName>
</protein>
<reference evidence="4" key="1">
    <citation type="submission" date="2013-01" db="EMBL/GenBank/DDBJ databases">
        <title>Draft Genome Sequence of a Mulberry Tree, Morus notabilis C.K. Schneid.</title>
        <authorList>
            <person name="He N."/>
            <person name="Zhao S."/>
        </authorList>
    </citation>
    <scope>NUCLEOTIDE SEQUENCE</scope>
</reference>
<dbReference type="Proteomes" id="UP000030645">
    <property type="component" value="Unassembled WGS sequence"/>
</dbReference>
<evidence type="ECO:0000256" key="1">
    <source>
        <dbReference type="SAM" id="MobiDB-lite"/>
    </source>
</evidence>
<dbReference type="SUPFAM" id="SSF53474">
    <property type="entry name" value="alpha/beta-Hydrolases"/>
    <property type="match status" value="1"/>
</dbReference>
<evidence type="ECO:0000313" key="3">
    <source>
        <dbReference type="EMBL" id="EXB88212.1"/>
    </source>
</evidence>
<evidence type="ECO:0000259" key="2">
    <source>
        <dbReference type="Pfam" id="PF01738"/>
    </source>
</evidence>
<sequence>MAGNQCCSNPPVMDPGSGEGSVEELGGLKVYTSGSPSSKMAVILISDVFGYEAPNIRMVADKVAASGFFVVVPDFFHGDPFAYSNNKPLAVWLKDHGTDKGFEEVKPVVEALKSKGFSSLGAAGFCWGAKVVTEISKSKSIIQAAVLLHPSFVTLDDITAKVVTEISKSKSIIQAAVLLHPSFVTLDDITGVNVPIAILGAEIDDYSPPALLKQFEAILIAKPEVDSHVEIFPNVKHGWTLRYNVNDEAAVNSAEEAHRKMLEWFSKYVN</sequence>
<organism evidence="3 4">
    <name type="scientific">Morus notabilis</name>
    <dbReference type="NCBI Taxonomy" id="981085"/>
    <lineage>
        <taxon>Eukaryota</taxon>
        <taxon>Viridiplantae</taxon>
        <taxon>Streptophyta</taxon>
        <taxon>Embryophyta</taxon>
        <taxon>Tracheophyta</taxon>
        <taxon>Spermatophyta</taxon>
        <taxon>Magnoliopsida</taxon>
        <taxon>eudicotyledons</taxon>
        <taxon>Gunneridae</taxon>
        <taxon>Pentapetalae</taxon>
        <taxon>rosids</taxon>
        <taxon>fabids</taxon>
        <taxon>Rosales</taxon>
        <taxon>Moraceae</taxon>
        <taxon>Moreae</taxon>
        <taxon>Morus</taxon>
    </lineage>
</organism>
<dbReference type="Pfam" id="PF01738">
    <property type="entry name" value="DLH"/>
    <property type="match status" value="1"/>
</dbReference>
<feature type="domain" description="Dienelactone hydrolase" evidence="2">
    <location>
        <begin position="31"/>
        <end position="268"/>
    </location>
</feature>
<dbReference type="eggNOG" id="KOG3043">
    <property type="taxonomic scope" value="Eukaryota"/>
</dbReference>
<name>W9S408_9ROSA</name>
<dbReference type="STRING" id="981085.W9S408"/>
<keyword evidence="4" id="KW-1185">Reference proteome</keyword>
<dbReference type="PANTHER" id="PTHR17630">
    <property type="entry name" value="DIENELACTONE HYDROLASE"/>
    <property type="match status" value="1"/>
</dbReference>
<dbReference type="Gene3D" id="3.40.50.1820">
    <property type="entry name" value="alpha/beta hydrolase"/>
    <property type="match status" value="1"/>
</dbReference>
<proteinExistence type="predicted"/>
<dbReference type="GO" id="GO:0016787">
    <property type="term" value="F:hydrolase activity"/>
    <property type="evidence" value="ECO:0007669"/>
    <property type="project" value="InterPro"/>
</dbReference>